<dbReference type="InterPro" id="IPR011032">
    <property type="entry name" value="GroES-like_sf"/>
</dbReference>
<dbReference type="AlphaFoldDB" id="A0A6S6RV32"/>
<gene>
    <name evidence="2" type="ORF">HELGO_WM30345</name>
</gene>
<dbReference type="PROSITE" id="PS01162">
    <property type="entry name" value="QOR_ZETA_CRYSTAL"/>
    <property type="match status" value="1"/>
</dbReference>
<dbReference type="InterPro" id="IPR051397">
    <property type="entry name" value="Zn-ADH-like_protein"/>
</dbReference>
<name>A0A6S6RV32_9BACT</name>
<accession>A0A6S6RV32</accession>
<reference evidence="2" key="1">
    <citation type="submission" date="2020-01" db="EMBL/GenBank/DDBJ databases">
        <authorList>
            <person name="Meier V. D."/>
            <person name="Meier V D."/>
        </authorList>
    </citation>
    <scope>NUCLEOTIDE SEQUENCE</scope>
    <source>
        <strain evidence="2">HLG_WM_MAG_10</strain>
    </source>
</reference>
<organism evidence="2">
    <name type="scientific">uncultured Aureispira sp</name>
    <dbReference type="NCBI Taxonomy" id="1331704"/>
    <lineage>
        <taxon>Bacteria</taxon>
        <taxon>Pseudomonadati</taxon>
        <taxon>Bacteroidota</taxon>
        <taxon>Saprospiria</taxon>
        <taxon>Saprospirales</taxon>
        <taxon>Saprospiraceae</taxon>
        <taxon>Aureispira</taxon>
        <taxon>environmental samples</taxon>
    </lineage>
</organism>
<dbReference type="Gene3D" id="3.90.180.10">
    <property type="entry name" value="Medium-chain alcohol dehydrogenases, catalytic domain"/>
    <property type="match status" value="1"/>
</dbReference>
<dbReference type="InterPro" id="IPR002364">
    <property type="entry name" value="Quin_OxRdtase/zeta-crystal_CS"/>
</dbReference>
<proteinExistence type="predicted"/>
<dbReference type="InterPro" id="IPR013149">
    <property type="entry name" value="ADH-like_C"/>
</dbReference>
<dbReference type="SMART" id="SM00829">
    <property type="entry name" value="PKS_ER"/>
    <property type="match status" value="1"/>
</dbReference>
<dbReference type="SUPFAM" id="SSF51735">
    <property type="entry name" value="NAD(P)-binding Rossmann-fold domains"/>
    <property type="match status" value="1"/>
</dbReference>
<dbReference type="Pfam" id="PF00107">
    <property type="entry name" value="ADH_zinc_N"/>
    <property type="match status" value="1"/>
</dbReference>
<dbReference type="SUPFAM" id="SSF50129">
    <property type="entry name" value="GroES-like"/>
    <property type="match status" value="1"/>
</dbReference>
<dbReference type="GO" id="GO:0008270">
    <property type="term" value="F:zinc ion binding"/>
    <property type="evidence" value="ECO:0007669"/>
    <property type="project" value="InterPro"/>
</dbReference>
<dbReference type="Pfam" id="PF08240">
    <property type="entry name" value="ADH_N"/>
    <property type="match status" value="1"/>
</dbReference>
<feature type="domain" description="Enoyl reductase (ER)" evidence="1">
    <location>
        <begin position="11"/>
        <end position="339"/>
    </location>
</feature>
<dbReference type="EMBL" id="CACVAQ010000056">
    <property type="protein sequence ID" value="CAA6800703.1"/>
    <property type="molecule type" value="Genomic_DNA"/>
</dbReference>
<dbReference type="Gene3D" id="3.40.50.720">
    <property type="entry name" value="NAD(P)-binding Rossmann-like Domain"/>
    <property type="match status" value="1"/>
</dbReference>
<dbReference type="PANTHER" id="PTHR43677:SF4">
    <property type="entry name" value="QUINONE OXIDOREDUCTASE-LIKE PROTEIN 2"/>
    <property type="match status" value="1"/>
</dbReference>
<evidence type="ECO:0000313" key="2">
    <source>
        <dbReference type="EMBL" id="CAA6800703.1"/>
    </source>
</evidence>
<dbReference type="PANTHER" id="PTHR43677">
    <property type="entry name" value="SHORT-CHAIN DEHYDROGENASE/REDUCTASE"/>
    <property type="match status" value="1"/>
</dbReference>
<dbReference type="GO" id="GO:0016491">
    <property type="term" value="F:oxidoreductase activity"/>
    <property type="evidence" value="ECO:0007669"/>
    <property type="project" value="InterPro"/>
</dbReference>
<protein>
    <submittedName>
        <fullName evidence="2">Alcohol dehydrogenase</fullName>
    </submittedName>
</protein>
<dbReference type="InterPro" id="IPR013154">
    <property type="entry name" value="ADH-like_N"/>
</dbReference>
<sequence length="341" mass="36490">MRAVVLTKFGKSKEAFEIQERPIPTPKNYEICVKAEAFGLNFADVMARQGLYQDCPPLPAVLGYEVVGTVHAIGKDVTDFEVGQRVVSLTRFGGYAEYAVADARAAAVIPEDMDYCVATALATQYATAYYCAAYTTQLHKGEHVLIQAAAGGVGTALVQLAKSKGCIVYGTAGSEKKLDYLRTLGVDHPINYNTTDFATYIEKTSGKNAIDVAFDSLGGSAVKKARKLLAIGTGRIVCYGAASRSGKAKGVLGDLKLVFGFGFLASVELLLKSQGVTGVNMLRVADNRPEALKYCIQNVVKMVEEGILNPTIGGKFAVEDIAKAHDFLGERKSIGKVAVHW</sequence>
<dbReference type="InterPro" id="IPR036291">
    <property type="entry name" value="NAD(P)-bd_dom_sf"/>
</dbReference>
<dbReference type="InterPro" id="IPR020843">
    <property type="entry name" value="ER"/>
</dbReference>
<evidence type="ECO:0000259" key="1">
    <source>
        <dbReference type="SMART" id="SM00829"/>
    </source>
</evidence>